<dbReference type="Proteomes" id="UP000306340">
    <property type="component" value="Unassembled WGS sequence"/>
</dbReference>
<name>A0A4U0YX74_9RHOB</name>
<comment type="caution">
    <text evidence="1">The sequence shown here is derived from an EMBL/GenBank/DDBJ whole genome shotgun (WGS) entry which is preliminary data.</text>
</comment>
<dbReference type="AlphaFoldDB" id="A0A4U0YX74"/>
<organism evidence="1 2">
    <name type="scientific">Cereibacter changlensis</name>
    <dbReference type="NCBI Taxonomy" id="402884"/>
    <lineage>
        <taxon>Bacteria</taxon>
        <taxon>Pseudomonadati</taxon>
        <taxon>Pseudomonadota</taxon>
        <taxon>Alphaproteobacteria</taxon>
        <taxon>Rhodobacterales</taxon>
        <taxon>Paracoccaceae</taxon>
        <taxon>Cereibacter</taxon>
    </lineage>
</organism>
<dbReference type="EMBL" id="SWAU01000340">
    <property type="protein sequence ID" value="TKA94501.1"/>
    <property type="molecule type" value="Genomic_DNA"/>
</dbReference>
<evidence type="ECO:0000313" key="1">
    <source>
        <dbReference type="EMBL" id="TKA94501.1"/>
    </source>
</evidence>
<sequence>MHMDTLSHGDFSCEVEQDDSSAKPTGILKYRAFEVGRIVGSSQDDLRARFADICDFIDSGGMVRHSVVMLGYHNKAFKGDVLLVDGEIIGEWVSDDEEWYHFTASESSNFICSAPSPWMLHDAISDWVESRGNSKKA</sequence>
<reference evidence="1 2" key="1">
    <citation type="submission" date="2019-04" db="EMBL/GenBank/DDBJ databases">
        <title>Crypto-aerobic microbial life in anoxic (sulfidic) marine sediments.</title>
        <authorList>
            <person name="Bhattacharya S."/>
            <person name="Roy C."/>
            <person name="Mondal N."/>
            <person name="Sarkar J."/>
            <person name="Mandal S."/>
            <person name="Rameez M.J."/>
            <person name="Ghosh W."/>
        </authorList>
    </citation>
    <scope>NUCLEOTIDE SEQUENCE [LARGE SCALE GENOMIC DNA]</scope>
    <source>
        <strain evidence="1 2">SBBC</strain>
    </source>
</reference>
<gene>
    <name evidence="1" type="ORF">FAZ78_22005</name>
</gene>
<protein>
    <submittedName>
        <fullName evidence="1">Uncharacterized protein</fullName>
    </submittedName>
</protein>
<evidence type="ECO:0000313" key="2">
    <source>
        <dbReference type="Proteomes" id="UP000306340"/>
    </source>
</evidence>
<proteinExistence type="predicted"/>
<accession>A0A4U0YX74</accession>